<keyword evidence="3" id="KW-0812">Transmembrane</keyword>
<dbReference type="Proteomes" id="UP000671852">
    <property type="component" value="Chromosome"/>
</dbReference>
<evidence type="ECO:0000259" key="4">
    <source>
        <dbReference type="PROSITE" id="PS50234"/>
    </source>
</evidence>
<accession>A0A975GC92</accession>
<keyword evidence="6" id="KW-1185">Reference proteome</keyword>
<dbReference type="InterPro" id="IPR002035">
    <property type="entry name" value="VWF_A"/>
</dbReference>
<evidence type="ECO:0000256" key="2">
    <source>
        <dbReference type="SAM" id="MobiDB-lite"/>
    </source>
</evidence>
<feature type="transmembrane region" description="Helical" evidence="3">
    <location>
        <begin position="297"/>
        <end position="316"/>
    </location>
</feature>
<dbReference type="RefSeq" id="WP_207562551.1">
    <property type="nucleotide sequence ID" value="NZ_CP046072.1"/>
</dbReference>
<reference evidence="5" key="1">
    <citation type="submission" date="2019-11" db="EMBL/GenBank/DDBJ databases">
        <authorList>
            <person name="Kojima H."/>
        </authorList>
    </citation>
    <scope>NUCLEOTIDE SEQUENCE</scope>
    <source>
        <strain evidence="5">H1576</strain>
    </source>
</reference>
<proteinExistence type="predicted"/>
<dbReference type="EMBL" id="CP046072">
    <property type="protein sequence ID" value="QSZ41272.1"/>
    <property type="molecule type" value="Genomic_DNA"/>
</dbReference>
<dbReference type="PROSITE" id="PS50234">
    <property type="entry name" value="VWFA"/>
    <property type="match status" value="1"/>
</dbReference>
<dbReference type="PROSITE" id="PS50005">
    <property type="entry name" value="TPR"/>
    <property type="match status" value="1"/>
</dbReference>
<dbReference type="AlphaFoldDB" id="A0A975GC92"/>
<dbReference type="SUPFAM" id="SSF53300">
    <property type="entry name" value="vWA-like"/>
    <property type="match status" value="1"/>
</dbReference>
<feature type="compositionally biased region" description="Polar residues" evidence="2">
    <location>
        <begin position="564"/>
        <end position="573"/>
    </location>
</feature>
<evidence type="ECO:0000256" key="1">
    <source>
        <dbReference type="PROSITE-ProRule" id="PRU00339"/>
    </source>
</evidence>
<dbReference type="SMART" id="SM00327">
    <property type="entry name" value="VWA"/>
    <property type="match status" value="1"/>
</dbReference>
<keyword evidence="1" id="KW-0802">TPR repeat</keyword>
<evidence type="ECO:0000313" key="5">
    <source>
        <dbReference type="EMBL" id="QSZ41272.1"/>
    </source>
</evidence>
<protein>
    <submittedName>
        <fullName evidence="5">VWA domain-containing protein</fullName>
    </submittedName>
</protein>
<feature type="repeat" description="TPR" evidence="1">
    <location>
        <begin position="379"/>
        <end position="412"/>
    </location>
</feature>
<gene>
    <name evidence="5" type="ORF">GJV85_03830</name>
</gene>
<organism evidence="5 6">
    <name type="scientific">Sulfurimonas aquatica</name>
    <dbReference type="NCBI Taxonomy" id="2672570"/>
    <lineage>
        <taxon>Bacteria</taxon>
        <taxon>Pseudomonadati</taxon>
        <taxon>Campylobacterota</taxon>
        <taxon>Epsilonproteobacteria</taxon>
        <taxon>Campylobacterales</taxon>
        <taxon>Sulfurimonadaceae</taxon>
        <taxon>Sulfurimonas</taxon>
    </lineage>
</organism>
<feature type="transmembrane region" description="Helical" evidence="3">
    <location>
        <begin position="56"/>
        <end position="74"/>
    </location>
</feature>
<feature type="region of interest" description="Disordered" evidence="2">
    <location>
        <begin position="465"/>
        <end position="586"/>
    </location>
</feature>
<dbReference type="PANTHER" id="PTHR22550:SF14">
    <property type="entry name" value="VWFA DOMAIN-CONTAINING PROTEIN"/>
    <property type="match status" value="1"/>
</dbReference>
<evidence type="ECO:0000256" key="3">
    <source>
        <dbReference type="SAM" id="Phobius"/>
    </source>
</evidence>
<dbReference type="SUPFAM" id="SSF81901">
    <property type="entry name" value="HCP-like"/>
    <property type="match status" value="1"/>
</dbReference>
<reference evidence="5" key="2">
    <citation type="submission" date="2021-04" db="EMBL/GenBank/DDBJ databases">
        <title>Isolation and characterization of a novel species of the genus Sulfurimonas.</title>
        <authorList>
            <person name="Fukui M."/>
        </authorList>
    </citation>
    <scope>NUCLEOTIDE SEQUENCE</scope>
    <source>
        <strain evidence="5">H1576</strain>
    </source>
</reference>
<feature type="compositionally biased region" description="Basic and acidic residues" evidence="2">
    <location>
        <begin position="465"/>
        <end position="563"/>
    </location>
</feature>
<dbReference type="SMART" id="SM00028">
    <property type="entry name" value="TPR"/>
    <property type="match status" value="2"/>
</dbReference>
<dbReference type="InterPro" id="IPR036465">
    <property type="entry name" value="vWFA_dom_sf"/>
</dbReference>
<dbReference type="InterPro" id="IPR011990">
    <property type="entry name" value="TPR-like_helical_dom_sf"/>
</dbReference>
<feature type="domain" description="VWFA" evidence="4">
    <location>
        <begin position="87"/>
        <end position="277"/>
    </location>
</feature>
<dbReference type="PANTHER" id="PTHR22550">
    <property type="entry name" value="SPORE GERMINATION PROTEIN"/>
    <property type="match status" value="1"/>
</dbReference>
<dbReference type="KEGG" id="saqt:GJV85_03830"/>
<dbReference type="Pfam" id="PF13519">
    <property type="entry name" value="VWA_2"/>
    <property type="match status" value="1"/>
</dbReference>
<keyword evidence="3" id="KW-0472">Membrane</keyword>
<evidence type="ECO:0000313" key="6">
    <source>
        <dbReference type="Proteomes" id="UP000671852"/>
    </source>
</evidence>
<keyword evidence="3" id="KW-1133">Transmembrane helix</keyword>
<dbReference type="Gene3D" id="1.25.40.10">
    <property type="entry name" value="Tetratricopeptide repeat domain"/>
    <property type="match status" value="1"/>
</dbReference>
<dbReference type="InterPro" id="IPR050768">
    <property type="entry name" value="UPF0353/GerABKA_families"/>
</dbReference>
<dbReference type="InterPro" id="IPR019734">
    <property type="entry name" value="TPR_rpt"/>
</dbReference>
<dbReference type="Gene3D" id="3.40.50.410">
    <property type="entry name" value="von Willebrand factor, type A domain"/>
    <property type="match status" value="1"/>
</dbReference>
<name>A0A975GC92_9BACT</name>
<sequence>MNFLHPEFLYYMIVPLLILFGLLLTQKAKETSFFSAEVMDKLRVGSNSLSMKGRNYLFLLMGILIVIALAGPVIDDGKVEVKAKSADIMIALDISDSMLASDVYPNRLKLAKQKALELLKLAPNERIGVIGFAKNSYLVSPLSFDHKAVSFLLRQLNTSSITEKGTNFLSMLEVVDRSMKKESKKYLLILSDGGDSEDFSHEIAYAKEHKIAIFVLGVGTTKGAPIKQENGEFIKQNGNIIVSKLNENIADLATKSGGVYIESVNSNDDVKAMLEEIDAHSEKRELKSEEIARYIPLFYYPLALALLILLIATSSFSKREIKNVSAMFMAVMFLTNSVELNAGVLDFVQLDEAKEAYGNEEYTKSAEIYESYSKETDSAQSSYNLGNSLYKQGKFKEARESYEKAAFEDAALNAKKLSNIGNSYVKEEATKENLQKAVEAYENSLKLQEDKQTRENLEAVKKAIKEQEKKEEENKENEDKDKQDKDKKDDKQDKKDDESKKDENSDEKNEDSQDKDSKEKEDKKSQEQKDKEQQEKEEQEKKEQEKSQKEKEEDKAEELKDENSTQQQPQQVDMSDEMSDEEQNKWLKQLNKQQNTYMYMLNQENKVEENEDAKPW</sequence>